<dbReference type="PANTHER" id="PTHR24114:SF50">
    <property type="entry name" value="RNI-LIKE PROTEIN"/>
    <property type="match status" value="1"/>
</dbReference>
<feature type="non-terminal residue" evidence="3">
    <location>
        <position position="562"/>
    </location>
</feature>
<dbReference type="InterPro" id="IPR011992">
    <property type="entry name" value="EF-hand-dom_pair"/>
</dbReference>
<name>A0ABD0KN38_9CAEN</name>
<evidence type="ECO:0000256" key="1">
    <source>
        <dbReference type="SAM" id="MobiDB-lite"/>
    </source>
</evidence>
<comment type="caution">
    <text evidence="3">The sequence shown here is derived from an EMBL/GenBank/DDBJ whole genome shotgun (WGS) entry which is preliminary data.</text>
</comment>
<dbReference type="SUPFAM" id="SSF47473">
    <property type="entry name" value="EF-hand"/>
    <property type="match status" value="1"/>
</dbReference>
<dbReference type="Proteomes" id="UP001519460">
    <property type="component" value="Unassembled WGS sequence"/>
</dbReference>
<evidence type="ECO:0000313" key="3">
    <source>
        <dbReference type="EMBL" id="KAK7488648.1"/>
    </source>
</evidence>
<feature type="domain" description="EF-hand" evidence="2">
    <location>
        <begin position="503"/>
        <end position="538"/>
    </location>
</feature>
<evidence type="ECO:0000313" key="4">
    <source>
        <dbReference type="Proteomes" id="UP001519460"/>
    </source>
</evidence>
<evidence type="ECO:0000259" key="2">
    <source>
        <dbReference type="PROSITE" id="PS50222"/>
    </source>
</evidence>
<organism evidence="3 4">
    <name type="scientific">Batillaria attramentaria</name>
    <dbReference type="NCBI Taxonomy" id="370345"/>
    <lineage>
        <taxon>Eukaryota</taxon>
        <taxon>Metazoa</taxon>
        <taxon>Spiralia</taxon>
        <taxon>Lophotrochozoa</taxon>
        <taxon>Mollusca</taxon>
        <taxon>Gastropoda</taxon>
        <taxon>Caenogastropoda</taxon>
        <taxon>Sorbeoconcha</taxon>
        <taxon>Cerithioidea</taxon>
        <taxon>Batillariidae</taxon>
        <taxon>Batillaria</taxon>
    </lineage>
</organism>
<feature type="compositionally biased region" description="Low complexity" evidence="1">
    <location>
        <begin position="20"/>
        <end position="29"/>
    </location>
</feature>
<dbReference type="InterPro" id="IPR052394">
    <property type="entry name" value="LRR-containing"/>
</dbReference>
<dbReference type="SUPFAM" id="SSF52047">
    <property type="entry name" value="RNI-like"/>
    <property type="match status" value="1"/>
</dbReference>
<dbReference type="AlphaFoldDB" id="A0ABD0KN38"/>
<feature type="region of interest" description="Disordered" evidence="1">
    <location>
        <begin position="1"/>
        <end position="76"/>
    </location>
</feature>
<sequence>MEGEEPVTRLQLGTEEETPEPQQHTVPEQNGDAADEPQETDVQPTEVHGDDQVSPRPESKGPRMPSLQARPALARTPSHLLSPTHDAAEQHGELEEEGVLITEVHHEDEADRDSDVSAEEQGEVVTIETVDAQWTVEEDYDTDLEDEFEEEKDRLKSYYNKVCGQLNVVPISYFLRHMRDPTLTMRFHGLGESATMAIALALKDSIDVEKLDIEGNWIMPEGGRAISRLLEENEYITEVGLAENKLGNEGAEHVCRMLKVNGGLRKFGLRGNEFDDKSAPFFAEALENNRYLRELDLSHNKFSEVGAEVLGPAIASNENLDVLDLSWNHLRPRGGVAIAKGLKENVRLKVLNLSWNGLGEEGGAAIADALTVNQALLELDLTGNRLGLGTAKKMAKVLTTNDSLRVLKMGNNLIMSAGAIALITAVNGVDNCELEELDLTDVEVEYEFLRVVEDTKMKRPNFKVKYGPVMRAGNTLDDLGKPGIDPFKKKKDPVVILQEHIVVNDMRLVDILKRYDPDGGLSVTPQDFMAALEELAVPFDKSKLQEAVQRLASDQSGRIYFG</sequence>
<feature type="compositionally biased region" description="Basic and acidic residues" evidence="1">
    <location>
        <begin position="47"/>
        <end position="61"/>
    </location>
</feature>
<protein>
    <recommendedName>
        <fullName evidence="2">EF-hand domain-containing protein</fullName>
    </recommendedName>
</protein>
<gene>
    <name evidence="3" type="ORF">BaRGS_00020101</name>
</gene>
<accession>A0ABD0KN38</accession>
<dbReference type="PROSITE" id="PS50222">
    <property type="entry name" value="EF_HAND_2"/>
    <property type="match status" value="1"/>
</dbReference>
<proteinExistence type="predicted"/>
<dbReference type="SMART" id="SM00368">
    <property type="entry name" value="LRR_RI"/>
    <property type="match status" value="8"/>
</dbReference>
<dbReference type="InterPro" id="IPR032675">
    <property type="entry name" value="LRR_dom_sf"/>
</dbReference>
<dbReference type="InterPro" id="IPR001611">
    <property type="entry name" value="Leu-rich_rpt"/>
</dbReference>
<dbReference type="Pfam" id="PF13516">
    <property type="entry name" value="LRR_6"/>
    <property type="match status" value="4"/>
</dbReference>
<reference evidence="3 4" key="1">
    <citation type="journal article" date="2023" name="Sci. Data">
        <title>Genome assembly of the Korean intertidal mud-creeper Batillaria attramentaria.</title>
        <authorList>
            <person name="Patra A.K."/>
            <person name="Ho P.T."/>
            <person name="Jun S."/>
            <person name="Lee S.J."/>
            <person name="Kim Y."/>
            <person name="Won Y.J."/>
        </authorList>
    </citation>
    <scope>NUCLEOTIDE SEQUENCE [LARGE SCALE GENOMIC DNA]</scope>
    <source>
        <strain evidence="3">Wonlab-2016</strain>
    </source>
</reference>
<keyword evidence="4" id="KW-1185">Reference proteome</keyword>
<dbReference type="EMBL" id="JACVVK020000148">
    <property type="protein sequence ID" value="KAK7488648.1"/>
    <property type="molecule type" value="Genomic_DNA"/>
</dbReference>
<dbReference type="Gene3D" id="3.80.10.10">
    <property type="entry name" value="Ribonuclease Inhibitor"/>
    <property type="match status" value="2"/>
</dbReference>
<dbReference type="PANTHER" id="PTHR24114">
    <property type="entry name" value="LEUCINE RICH REPEAT FAMILY PROTEIN"/>
    <property type="match status" value="1"/>
</dbReference>
<dbReference type="InterPro" id="IPR002048">
    <property type="entry name" value="EF_hand_dom"/>
</dbReference>